<accession>A0AAW0AUX5</accession>
<gene>
    <name evidence="1" type="ORF">R3P38DRAFT_3567235</name>
</gene>
<name>A0AAW0AUX5_9AGAR</name>
<dbReference type="AlphaFoldDB" id="A0AAW0AUX5"/>
<organism evidence="1 2">
    <name type="scientific">Favolaschia claudopus</name>
    <dbReference type="NCBI Taxonomy" id="2862362"/>
    <lineage>
        <taxon>Eukaryota</taxon>
        <taxon>Fungi</taxon>
        <taxon>Dikarya</taxon>
        <taxon>Basidiomycota</taxon>
        <taxon>Agaricomycotina</taxon>
        <taxon>Agaricomycetes</taxon>
        <taxon>Agaricomycetidae</taxon>
        <taxon>Agaricales</taxon>
        <taxon>Marasmiineae</taxon>
        <taxon>Mycenaceae</taxon>
        <taxon>Favolaschia</taxon>
    </lineage>
</organism>
<keyword evidence="2" id="KW-1185">Reference proteome</keyword>
<comment type="caution">
    <text evidence="1">The sequence shown here is derived from an EMBL/GenBank/DDBJ whole genome shotgun (WGS) entry which is preliminary data.</text>
</comment>
<dbReference type="EMBL" id="JAWWNJ010000050">
    <property type="protein sequence ID" value="KAK7016643.1"/>
    <property type="molecule type" value="Genomic_DNA"/>
</dbReference>
<evidence type="ECO:0000313" key="2">
    <source>
        <dbReference type="Proteomes" id="UP001362999"/>
    </source>
</evidence>
<evidence type="ECO:0000313" key="1">
    <source>
        <dbReference type="EMBL" id="KAK7016643.1"/>
    </source>
</evidence>
<reference evidence="1 2" key="1">
    <citation type="journal article" date="2024" name="J Genomics">
        <title>Draft genome sequencing and assembly of Favolaschia claudopus CIRM-BRFM 2984 isolated from oak limbs.</title>
        <authorList>
            <person name="Navarro D."/>
            <person name="Drula E."/>
            <person name="Chaduli D."/>
            <person name="Cazenave R."/>
            <person name="Ahrendt S."/>
            <person name="Wang J."/>
            <person name="Lipzen A."/>
            <person name="Daum C."/>
            <person name="Barry K."/>
            <person name="Grigoriev I.V."/>
            <person name="Favel A."/>
            <person name="Rosso M.N."/>
            <person name="Martin F."/>
        </authorList>
    </citation>
    <scope>NUCLEOTIDE SEQUENCE [LARGE SCALE GENOMIC DNA]</scope>
    <source>
        <strain evidence="1 2">CIRM-BRFM 2984</strain>
    </source>
</reference>
<dbReference type="Proteomes" id="UP001362999">
    <property type="component" value="Unassembled WGS sequence"/>
</dbReference>
<sequence length="330" mass="36684">MTWAEVLFRWGSLIPRFVIDLAPGPFSPYSPGQELLLPPPLAMVGWRAAGSASVLFHVRILRCEEYQYLVNIPGVDPSMISPCRSEAEHAGISDCVVSFAQLGTVNIEHYPDYLATGDGFNVVVEAFGGQDRPHHVLEVSIVRILHSCLIFPVVKAASDILRFLFFEETNPADNPWGDNHEMIELISRFYLLEPGHPHHPDQVIGALIDADSTAARALEAAQQHQPPSCWISSRLPRIFLRHPRIRRPTPLRAQDEREFTRASQSLLCHLTRLLPSSTCRQIDTLAISRPFPVPQPTPVPAPFVIRDMNAFPALPGSDASTTTSDTTRPI</sequence>
<proteinExistence type="predicted"/>
<protein>
    <submittedName>
        <fullName evidence="1">Uncharacterized protein</fullName>
    </submittedName>
</protein>